<comment type="caution">
    <text evidence="1">The sequence shown here is derived from an EMBL/GenBank/DDBJ whole genome shotgun (WGS) entry which is preliminary data.</text>
</comment>
<dbReference type="PANTHER" id="PTHR45913">
    <property type="entry name" value="EPM2A-INTERACTING PROTEIN 1"/>
    <property type="match status" value="1"/>
</dbReference>
<gene>
    <name evidence="1" type="ORF">RF11_09622</name>
</gene>
<protein>
    <submittedName>
        <fullName evidence="1">Uncharacterized protein</fullName>
    </submittedName>
</protein>
<dbReference type="EMBL" id="JWZT01003740">
    <property type="protein sequence ID" value="KII65731.1"/>
    <property type="molecule type" value="Genomic_DNA"/>
</dbReference>
<organism evidence="1 2">
    <name type="scientific">Thelohanellus kitauei</name>
    <name type="common">Myxosporean</name>
    <dbReference type="NCBI Taxonomy" id="669202"/>
    <lineage>
        <taxon>Eukaryota</taxon>
        <taxon>Metazoa</taxon>
        <taxon>Cnidaria</taxon>
        <taxon>Myxozoa</taxon>
        <taxon>Myxosporea</taxon>
        <taxon>Bivalvulida</taxon>
        <taxon>Platysporina</taxon>
        <taxon>Myxobolidae</taxon>
        <taxon>Thelohanellus</taxon>
    </lineage>
</organism>
<dbReference type="PANTHER" id="PTHR45913:SF5">
    <property type="entry name" value="GENERAL TRANSCRIPTION FACTOR II-I REPEAT DOMAIN-CONTAINING PROTEIN 2A-LIKE PROTEIN"/>
    <property type="match status" value="1"/>
</dbReference>
<evidence type="ECO:0000313" key="2">
    <source>
        <dbReference type="Proteomes" id="UP000031668"/>
    </source>
</evidence>
<evidence type="ECO:0000313" key="1">
    <source>
        <dbReference type="EMBL" id="KII65731.1"/>
    </source>
</evidence>
<accession>A0A0C2MF29</accession>
<sequence length="200" mass="22343">MPRFSVLRKKWKSNGWSLTPTNNQSVLPACSKSLLQKSIMSNNITNLIIVDLKSFFKSMNHINEAAVKASYVISHQLVLASKPFSDGEMIKNCIRLTTSVCYYKPVKKRDFGGSFDVSCDLNGQLSKKSIDITGIAQFSVFILIVDNDINITEESFELIPMKVTTTTDDKLALSLVTDEAPEMMGRKIKIATNLKQKIIT</sequence>
<dbReference type="AlphaFoldDB" id="A0A0C2MF29"/>
<reference evidence="1 2" key="1">
    <citation type="journal article" date="2014" name="Genome Biol. Evol.">
        <title>The genome of the myxosporean Thelohanellus kitauei shows adaptations to nutrient acquisition within its fish host.</title>
        <authorList>
            <person name="Yang Y."/>
            <person name="Xiong J."/>
            <person name="Zhou Z."/>
            <person name="Huo F."/>
            <person name="Miao W."/>
            <person name="Ran C."/>
            <person name="Liu Y."/>
            <person name="Zhang J."/>
            <person name="Feng J."/>
            <person name="Wang M."/>
            <person name="Wang M."/>
            <person name="Wang L."/>
            <person name="Yao B."/>
        </authorList>
    </citation>
    <scope>NUCLEOTIDE SEQUENCE [LARGE SCALE GENOMIC DNA]</scope>
    <source>
        <strain evidence="1">Wuqing</strain>
    </source>
</reference>
<keyword evidence="2" id="KW-1185">Reference proteome</keyword>
<dbReference type="Proteomes" id="UP000031668">
    <property type="component" value="Unassembled WGS sequence"/>
</dbReference>
<proteinExistence type="predicted"/>
<name>A0A0C2MF29_THEKT</name>